<dbReference type="SUPFAM" id="SSF143865">
    <property type="entry name" value="CorA soluble domain-like"/>
    <property type="match status" value="1"/>
</dbReference>
<sequence>MILAPRFHRIAGSAASRFSKDFISTSSKHICCPSVSRGLTTSSVAFSGLLPSPQPYTFPASSSSRPSIQRQKGGQRLLDSNARCISVEAPHEPKVGSEPGININDKDAWPQWREKVQSQITAVDFSIDRIEKYELDNSTLEDFLAKPREDWVTCRWINVNGLSWDVVRLLGEKQKLHGLAIEDLLHTRNRTKADWYPEHVFGAYIMLDFPTNTCPDEQAVLLTLQRLISKSENSADGKTPRTPQPRYISTSSPAYREKHVPDQYRQAVKTLQAYRTNVDPERTRYMEEHSTLNPKGLMVSVEQVSMFLQSNNTLVSFFEHSADVIEEPILKRLQSSETVLRQSGDASMVMHAIIDGIVDLAIPIATAYEDSIAELELDVLTDPSIAHSKALYILTSELSLLRSQIAPITSLVNALRQHNSNALLQTTGASQNPSSSHIANSPPPYAPKDHSTASITITTLAHTYFSDVEDHCITVTESLERMRRSADRMISLIFNTMGAYQNESMKQLTFVTILFLPMTFLVGYFGMNFEQFPALKNSEAYFWWLCIPVTGTMILILMRQRVWRGLTRFWRRRDVAKSRRARLLKEQRW</sequence>
<feature type="region of interest" description="Disordered" evidence="8">
    <location>
        <begin position="426"/>
        <end position="450"/>
    </location>
</feature>
<dbReference type="Pfam" id="PF01544">
    <property type="entry name" value="CorA"/>
    <property type="match status" value="1"/>
</dbReference>
<keyword evidence="6 9" id="KW-1133">Transmembrane helix</keyword>
<evidence type="ECO:0000313" key="11">
    <source>
        <dbReference type="Proteomes" id="UP000076837"/>
    </source>
</evidence>
<keyword evidence="11" id="KW-1185">Reference proteome</keyword>
<feature type="compositionally biased region" description="Polar residues" evidence="8">
    <location>
        <begin position="426"/>
        <end position="439"/>
    </location>
</feature>
<feature type="transmembrane region" description="Helical" evidence="9">
    <location>
        <begin position="541"/>
        <end position="558"/>
    </location>
</feature>
<protein>
    <submittedName>
        <fullName evidence="10">Metal ion transmembrane transporter</fullName>
    </submittedName>
</protein>
<dbReference type="InterPro" id="IPR045863">
    <property type="entry name" value="CorA_TM1_TM2"/>
</dbReference>
<dbReference type="Gene3D" id="3.30.460.20">
    <property type="entry name" value="CorA soluble domain-like"/>
    <property type="match status" value="1"/>
</dbReference>
<comment type="subcellular location">
    <subcellularLocation>
        <location evidence="1">Cell membrane</location>
        <topology evidence="1">Multi-pass membrane protein</topology>
    </subcellularLocation>
</comment>
<feature type="transmembrane region" description="Helical" evidence="9">
    <location>
        <begin position="508"/>
        <end position="529"/>
    </location>
</feature>
<dbReference type="InterPro" id="IPR045861">
    <property type="entry name" value="CorA_cytoplasmic_dom"/>
</dbReference>
<accession>A0A163B531</accession>
<keyword evidence="3" id="KW-0813">Transport</keyword>
<dbReference type="GO" id="GO:0005886">
    <property type="term" value="C:plasma membrane"/>
    <property type="evidence" value="ECO:0007669"/>
    <property type="project" value="UniProtKB-SubCell"/>
</dbReference>
<comment type="caution">
    <text evidence="10">The sequence shown here is derived from an EMBL/GenBank/DDBJ whole genome shotgun (WGS) entry which is preliminary data.</text>
</comment>
<feature type="region of interest" description="Disordered" evidence="8">
    <location>
        <begin position="232"/>
        <end position="254"/>
    </location>
</feature>
<evidence type="ECO:0000256" key="3">
    <source>
        <dbReference type="ARBA" id="ARBA00022448"/>
    </source>
</evidence>
<dbReference type="PANTHER" id="PTHR46494:SF1">
    <property type="entry name" value="CORA FAMILY METAL ION TRANSPORTER (EUROFUNG)"/>
    <property type="match status" value="1"/>
</dbReference>
<dbReference type="STRING" id="5454.A0A163B531"/>
<evidence type="ECO:0000256" key="1">
    <source>
        <dbReference type="ARBA" id="ARBA00004651"/>
    </source>
</evidence>
<name>A0A163B531_DIDRA</name>
<dbReference type="PANTHER" id="PTHR46494">
    <property type="entry name" value="CORA FAMILY METAL ION TRANSPORTER (EUROFUNG)"/>
    <property type="match status" value="1"/>
</dbReference>
<evidence type="ECO:0000256" key="9">
    <source>
        <dbReference type="SAM" id="Phobius"/>
    </source>
</evidence>
<gene>
    <name evidence="10" type="ORF">ST47_g7276</name>
</gene>
<evidence type="ECO:0000256" key="8">
    <source>
        <dbReference type="SAM" id="MobiDB-lite"/>
    </source>
</evidence>
<dbReference type="GO" id="GO:0000287">
    <property type="term" value="F:magnesium ion binding"/>
    <property type="evidence" value="ECO:0007669"/>
    <property type="project" value="TreeGrafter"/>
</dbReference>
<reference evidence="10 11" key="1">
    <citation type="journal article" date="2016" name="Sci. Rep.">
        <title>Draft genome sequencing and secretome analysis of fungal phytopathogen Ascochyta rabiei provides insight into the necrotrophic effector repertoire.</title>
        <authorList>
            <person name="Verma S."/>
            <person name="Gazara R.K."/>
            <person name="Nizam S."/>
            <person name="Parween S."/>
            <person name="Chattopadhyay D."/>
            <person name="Verma P.K."/>
        </authorList>
    </citation>
    <scope>NUCLEOTIDE SEQUENCE [LARGE SCALE GENOMIC DNA]</scope>
    <source>
        <strain evidence="10 11">ArDII</strain>
    </source>
</reference>
<evidence type="ECO:0000256" key="2">
    <source>
        <dbReference type="ARBA" id="ARBA00009765"/>
    </source>
</evidence>
<keyword evidence="5 9" id="KW-0812">Transmembrane</keyword>
<evidence type="ECO:0000256" key="6">
    <source>
        <dbReference type="ARBA" id="ARBA00022989"/>
    </source>
</evidence>
<evidence type="ECO:0000256" key="5">
    <source>
        <dbReference type="ARBA" id="ARBA00022692"/>
    </source>
</evidence>
<evidence type="ECO:0000256" key="7">
    <source>
        <dbReference type="ARBA" id="ARBA00023136"/>
    </source>
</evidence>
<dbReference type="SUPFAM" id="SSF144083">
    <property type="entry name" value="Magnesium transport protein CorA, transmembrane region"/>
    <property type="match status" value="1"/>
</dbReference>
<dbReference type="EMBL" id="JYNV01000243">
    <property type="protein sequence ID" value="KZM21577.1"/>
    <property type="molecule type" value="Genomic_DNA"/>
</dbReference>
<evidence type="ECO:0000313" key="10">
    <source>
        <dbReference type="EMBL" id="KZM21577.1"/>
    </source>
</evidence>
<comment type="similarity">
    <text evidence="2">Belongs to the CorA metal ion transporter (MIT) (TC 1.A.35) family.</text>
</comment>
<evidence type="ECO:0000256" key="4">
    <source>
        <dbReference type="ARBA" id="ARBA00022475"/>
    </source>
</evidence>
<dbReference type="GO" id="GO:0050897">
    <property type="term" value="F:cobalt ion binding"/>
    <property type="evidence" value="ECO:0007669"/>
    <property type="project" value="TreeGrafter"/>
</dbReference>
<organism evidence="10 11">
    <name type="scientific">Didymella rabiei</name>
    <name type="common">Chickpea ascochyta blight fungus</name>
    <name type="synonym">Mycosphaerella rabiei</name>
    <dbReference type="NCBI Taxonomy" id="5454"/>
    <lineage>
        <taxon>Eukaryota</taxon>
        <taxon>Fungi</taxon>
        <taxon>Dikarya</taxon>
        <taxon>Ascomycota</taxon>
        <taxon>Pezizomycotina</taxon>
        <taxon>Dothideomycetes</taxon>
        <taxon>Pleosporomycetidae</taxon>
        <taxon>Pleosporales</taxon>
        <taxon>Pleosporineae</taxon>
        <taxon>Didymellaceae</taxon>
        <taxon>Ascochyta</taxon>
    </lineage>
</organism>
<dbReference type="Proteomes" id="UP000076837">
    <property type="component" value="Unassembled WGS sequence"/>
</dbReference>
<dbReference type="InterPro" id="IPR002523">
    <property type="entry name" value="MgTranspt_CorA/ZnTranspt_ZntB"/>
</dbReference>
<dbReference type="OrthoDB" id="165352at2759"/>
<proteinExistence type="inferred from homology"/>
<dbReference type="AlphaFoldDB" id="A0A163B531"/>
<dbReference type="Gene3D" id="1.20.58.340">
    <property type="entry name" value="Magnesium transport protein CorA, transmembrane region"/>
    <property type="match status" value="2"/>
</dbReference>
<keyword evidence="4" id="KW-1003">Cell membrane</keyword>
<keyword evidence="7 9" id="KW-0472">Membrane</keyword>
<dbReference type="GO" id="GO:0015095">
    <property type="term" value="F:magnesium ion transmembrane transporter activity"/>
    <property type="evidence" value="ECO:0007669"/>
    <property type="project" value="TreeGrafter"/>
</dbReference>
<dbReference type="GO" id="GO:0015087">
    <property type="term" value="F:cobalt ion transmembrane transporter activity"/>
    <property type="evidence" value="ECO:0007669"/>
    <property type="project" value="TreeGrafter"/>
</dbReference>